<feature type="transmembrane region" description="Helical" evidence="6">
    <location>
        <begin position="40"/>
        <end position="63"/>
    </location>
</feature>
<proteinExistence type="predicted"/>
<evidence type="ECO:0000313" key="9">
    <source>
        <dbReference type="EMBL" id="WPA97598.1"/>
    </source>
</evidence>
<dbReference type="OrthoDB" id="100006at2759"/>
<dbReference type="GO" id="GO:0005886">
    <property type="term" value="C:plasma membrane"/>
    <property type="evidence" value="ECO:0007669"/>
    <property type="project" value="TreeGrafter"/>
</dbReference>
<feature type="domain" description="G-protein coupled receptors family 1 profile" evidence="7">
    <location>
        <begin position="52"/>
        <end position="314"/>
    </location>
</feature>
<dbReference type="CDD" id="cd00637">
    <property type="entry name" value="7tm_classA_rhodopsin-like"/>
    <property type="match status" value="1"/>
</dbReference>
<feature type="transmembrane region" description="Helical" evidence="6">
    <location>
        <begin position="208"/>
        <end position="229"/>
    </location>
</feature>
<comment type="subcellular location">
    <subcellularLocation>
        <location evidence="1">Membrane</location>
        <topology evidence="1">Multi-pass membrane protein</topology>
    </subcellularLocation>
</comment>
<feature type="transmembrane region" description="Helical" evidence="6">
    <location>
        <begin position="84"/>
        <end position="103"/>
    </location>
</feature>
<dbReference type="Proteomes" id="UP000230605">
    <property type="component" value="Chromosome 1"/>
</dbReference>
<keyword evidence="2 6" id="KW-0812">Transmembrane</keyword>
<feature type="region of interest" description="Disordered" evidence="5">
    <location>
        <begin position="327"/>
        <end position="346"/>
    </location>
</feature>
<feature type="compositionally biased region" description="Polar residues" evidence="5">
    <location>
        <begin position="327"/>
        <end position="336"/>
    </location>
</feature>
<feature type="region of interest" description="Disordered" evidence="5">
    <location>
        <begin position="368"/>
        <end position="394"/>
    </location>
</feature>
<feature type="compositionally biased region" description="Polar residues" evidence="5">
    <location>
        <begin position="378"/>
        <end position="387"/>
    </location>
</feature>
<gene>
    <name evidence="8" type="ORF">CB0940_02242</name>
    <name evidence="9" type="ORF">RHO25_002208</name>
</gene>
<dbReference type="EMBL" id="CP134185">
    <property type="protein sequence ID" value="WPA97598.1"/>
    <property type="molecule type" value="Genomic_DNA"/>
</dbReference>
<evidence type="ECO:0000313" key="8">
    <source>
        <dbReference type="EMBL" id="PIB00435.1"/>
    </source>
</evidence>
<dbReference type="Gene3D" id="1.20.1070.10">
    <property type="entry name" value="Rhodopsin 7-helix transmembrane proteins"/>
    <property type="match status" value="1"/>
</dbReference>
<dbReference type="Proteomes" id="UP001302367">
    <property type="component" value="Chromosome 2"/>
</dbReference>
<evidence type="ECO:0000256" key="5">
    <source>
        <dbReference type="SAM" id="MobiDB-lite"/>
    </source>
</evidence>
<dbReference type="GO" id="GO:0004930">
    <property type="term" value="F:G protein-coupled receptor activity"/>
    <property type="evidence" value="ECO:0007669"/>
    <property type="project" value="TreeGrafter"/>
</dbReference>
<evidence type="ECO:0000259" key="7">
    <source>
        <dbReference type="PROSITE" id="PS50262"/>
    </source>
</evidence>
<keyword evidence="4 6" id="KW-0472">Membrane</keyword>
<accession>A0A2G5I6L2</accession>
<dbReference type="PROSITE" id="PS50262">
    <property type="entry name" value="G_PROTEIN_RECEP_F1_2"/>
    <property type="match status" value="1"/>
</dbReference>
<dbReference type="InterPro" id="IPR017452">
    <property type="entry name" value="GPCR_Rhodpsn_7TM"/>
</dbReference>
<dbReference type="PANTHER" id="PTHR23112:SF37">
    <property type="entry name" value="G PROTEIN-COUPLED RECEPTOR GPR1"/>
    <property type="match status" value="1"/>
</dbReference>
<evidence type="ECO:0000256" key="6">
    <source>
        <dbReference type="SAM" id="Phobius"/>
    </source>
</evidence>
<feature type="transmembrane region" description="Helical" evidence="6">
    <location>
        <begin position="123"/>
        <end position="145"/>
    </location>
</feature>
<dbReference type="AlphaFoldDB" id="A0A2G5I6L2"/>
<evidence type="ECO:0000256" key="1">
    <source>
        <dbReference type="ARBA" id="ARBA00004141"/>
    </source>
</evidence>
<evidence type="ECO:0000313" key="11">
    <source>
        <dbReference type="Proteomes" id="UP001302367"/>
    </source>
</evidence>
<feature type="transmembrane region" description="Helical" evidence="6">
    <location>
        <begin position="263"/>
        <end position="282"/>
    </location>
</feature>
<keyword evidence="11" id="KW-1185">Reference proteome</keyword>
<feature type="region of interest" description="Disordered" evidence="5">
    <location>
        <begin position="416"/>
        <end position="442"/>
    </location>
</feature>
<evidence type="ECO:0000256" key="4">
    <source>
        <dbReference type="ARBA" id="ARBA00023136"/>
    </source>
</evidence>
<dbReference type="SUPFAM" id="SSF81321">
    <property type="entry name" value="Family A G protein-coupled receptor-like"/>
    <property type="match status" value="1"/>
</dbReference>
<dbReference type="Pfam" id="PF11970">
    <property type="entry name" value="GPR_Gpa2_C"/>
    <property type="match status" value="1"/>
</dbReference>
<protein>
    <recommendedName>
        <fullName evidence="7">G-protein coupled receptors family 1 profile domain-containing protein</fullName>
    </recommendedName>
</protein>
<dbReference type="GO" id="GO:0007189">
    <property type="term" value="P:adenylate cyclase-activating G protein-coupled receptor signaling pathway"/>
    <property type="evidence" value="ECO:0007669"/>
    <property type="project" value="TreeGrafter"/>
</dbReference>
<keyword evidence="3 6" id="KW-1133">Transmembrane helix</keyword>
<dbReference type="InterPro" id="IPR022596">
    <property type="entry name" value="GPR1/2/3_C"/>
</dbReference>
<sequence>MTNGDQDVAPYSPLITIDGQEYFPPPYSKPTLSDNHRHSIIPFATLATISVGSCIIVIAVILLRMVRWRGHYKTWLGYNQYVVLALNLLIADLQQSAAFLVSWHWYRINAILAPSTPCFAQAWLLHSGDMSSGFFVLAIAVHTYFTAVHGKRLSNRTFMAMIAGVWIWSYFLTAIGIWIRGRDKYFSAAGSWCWVSTNFEAERLWCHYIWIFIIQFVTIILYMGTFFSLRKKTKELLSDGETPPYGLTAATVRAVNRIARLMMLYPFVYIVLTLPLSAGRMWTMAHDSRPTSHAYSAMAGSLLTSCGWIDALLYTLTRRRLLRDTMPGTSYGTANSGREPKEGAQGRNVGITDESSAMDLTPLTPDAARGDGLFVTGRNRSAFSPRSTQRDSMDDMLTGHSVRRGWNWKPKRLKTDSQELETDGEVLTPPPAYMDTRASRIY</sequence>
<name>A0A2G5I6L2_CERBT</name>
<evidence type="ECO:0000256" key="2">
    <source>
        <dbReference type="ARBA" id="ARBA00022692"/>
    </source>
</evidence>
<reference evidence="8 10" key="1">
    <citation type="submission" date="2015-10" db="EMBL/GenBank/DDBJ databases">
        <title>The cercosporin biosynthetic gene cluster was horizontally transferred to several fungal lineages and shown to be expanded in Cercospora beticola based on microsynteny with recipient genomes.</title>
        <authorList>
            <person name="De Jonge R."/>
            <person name="Ebert M.K."/>
            <person name="Suttle J.C."/>
            <person name="Jurick Ii W.M."/>
            <person name="Secor G.A."/>
            <person name="Thomma B.P."/>
            <person name="Van De Peer Y."/>
            <person name="Bolton M.D."/>
        </authorList>
    </citation>
    <scope>NUCLEOTIDE SEQUENCE [LARGE SCALE GENOMIC DNA]</scope>
    <source>
        <strain evidence="8 10">09-40</strain>
    </source>
</reference>
<dbReference type="EMBL" id="LKMD01000100">
    <property type="protein sequence ID" value="PIB00435.1"/>
    <property type="molecule type" value="Genomic_DNA"/>
</dbReference>
<feature type="transmembrane region" description="Helical" evidence="6">
    <location>
        <begin position="294"/>
        <end position="316"/>
    </location>
</feature>
<dbReference type="PANTHER" id="PTHR23112">
    <property type="entry name" value="G PROTEIN-COUPLED RECEPTOR 157-RELATED"/>
    <property type="match status" value="1"/>
</dbReference>
<evidence type="ECO:0000256" key="3">
    <source>
        <dbReference type="ARBA" id="ARBA00022989"/>
    </source>
</evidence>
<organism evidence="8 10">
    <name type="scientific">Cercospora beticola</name>
    <name type="common">Sugarbeet leaf spot fungus</name>
    <dbReference type="NCBI Taxonomy" id="122368"/>
    <lineage>
        <taxon>Eukaryota</taxon>
        <taxon>Fungi</taxon>
        <taxon>Dikarya</taxon>
        <taxon>Ascomycota</taxon>
        <taxon>Pezizomycotina</taxon>
        <taxon>Dothideomycetes</taxon>
        <taxon>Dothideomycetidae</taxon>
        <taxon>Mycosphaerellales</taxon>
        <taxon>Mycosphaerellaceae</taxon>
        <taxon>Cercospora</taxon>
    </lineage>
</organism>
<feature type="transmembrane region" description="Helical" evidence="6">
    <location>
        <begin position="157"/>
        <end position="179"/>
    </location>
</feature>
<reference evidence="9 11" key="2">
    <citation type="submission" date="2023-09" db="EMBL/GenBank/DDBJ databases">
        <title>Complete-Gapless Cercospora beticola genome.</title>
        <authorList>
            <person name="Wyatt N.A."/>
            <person name="Spanner R.E."/>
            <person name="Bolton M.D."/>
        </authorList>
    </citation>
    <scope>NUCLEOTIDE SEQUENCE [LARGE SCALE GENOMIC DNA]</scope>
    <source>
        <strain evidence="9">Cb09-40</strain>
    </source>
</reference>
<evidence type="ECO:0000313" key="10">
    <source>
        <dbReference type="Proteomes" id="UP000230605"/>
    </source>
</evidence>